<evidence type="ECO:0000259" key="4">
    <source>
        <dbReference type="PROSITE" id="PS50977"/>
    </source>
</evidence>
<dbReference type="SUPFAM" id="SSF48498">
    <property type="entry name" value="Tetracyclin repressor-like, C-terminal domain"/>
    <property type="match status" value="1"/>
</dbReference>
<evidence type="ECO:0000256" key="2">
    <source>
        <dbReference type="PROSITE-ProRule" id="PRU00335"/>
    </source>
</evidence>
<accession>A0A4T0UHS4</accession>
<dbReference type="InterPro" id="IPR050109">
    <property type="entry name" value="HTH-type_TetR-like_transc_reg"/>
</dbReference>
<dbReference type="PANTHER" id="PTHR30055:SF146">
    <property type="entry name" value="HTH-TYPE TRANSCRIPTIONAL DUAL REGULATOR CECR"/>
    <property type="match status" value="1"/>
</dbReference>
<protein>
    <submittedName>
        <fullName evidence="5">TetR/AcrR family transcriptional regulator</fullName>
    </submittedName>
</protein>
<dbReference type="AlphaFoldDB" id="A0A4T0UHS4"/>
<dbReference type="EMBL" id="SSWL01000009">
    <property type="protein sequence ID" value="THJ29376.1"/>
    <property type="molecule type" value="Genomic_DNA"/>
</dbReference>
<dbReference type="InterPro" id="IPR036271">
    <property type="entry name" value="Tet_transcr_reg_TetR-rel_C_sf"/>
</dbReference>
<evidence type="ECO:0000313" key="5">
    <source>
        <dbReference type="EMBL" id="THJ29376.1"/>
    </source>
</evidence>
<dbReference type="InterPro" id="IPR009057">
    <property type="entry name" value="Homeodomain-like_sf"/>
</dbReference>
<dbReference type="GO" id="GO:0003700">
    <property type="term" value="F:DNA-binding transcription factor activity"/>
    <property type="evidence" value="ECO:0007669"/>
    <property type="project" value="TreeGrafter"/>
</dbReference>
<reference evidence="5 6" key="1">
    <citation type="submission" date="2019-04" db="EMBL/GenBank/DDBJ databases">
        <title>Genome Announcement To Ensure Probiotic Safety of Bifidobacterium longum subsp infantis UBBI-01.</title>
        <authorList>
            <person name="Sulthana A."/>
            <person name="Lakshmi S.G."/>
            <person name="Madempudi R.S."/>
        </authorList>
    </citation>
    <scope>NUCLEOTIDE SEQUENCE [LARGE SCALE GENOMIC DNA]</scope>
    <source>
        <strain evidence="5 6">UBBI-01</strain>
    </source>
</reference>
<organism evidence="5 6">
    <name type="scientific">Bifidobacterium longum subsp. infantis</name>
    <dbReference type="NCBI Taxonomy" id="1682"/>
    <lineage>
        <taxon>Bacteria</taxon>
        <taxon>Bacillati</taxon>
        <taxon>Actinomycetota</taxon>
        <taxon>Actinomycetes</taxon>
        <taxon>Bifidobacteriales</taxon>
        <taxon>Bifidobacteriaceae</taxon>
        <taxon>Bifidobacterium</taxon>
    </lineage>
</organism>
<dbReference type="Pfam" id="PF00440">
    <property type="entry name" value="TetR_N"/>
    <property type="match status" value="1"/>
</dbReference>
<dbReference type="PANTHER" id="PTHR30055">
    <property type="entry name" value="HTH-TYPE TRANSCRIPTIONAL REGULATOR RUTR"/>
    <property type="match status" value="1"/>
</dbReference>
<dbReference type="SUPFAM" id="SSF46689">
    <property type="entry name" value="Homeodomain-like"/>
    <property type="match status" value="1"/>
</dbReference>
<sequence>MAHMSSDQNPASSRPDTPLINASRTIHRRNIKGERMRQAILNAATSLFAAHGYNYVRIADIAKQVGISDAGVLHHFPSKADLFLAVVRLREADYRTDIFEADTVREMIDRIIDSVRTASRHPDLLRFRAMLTSAAMTADTPAQNHLETNLGIMLNAMEKVIAQGIRAGEIRSDTDARHASLALLAINEGVRNQWALHPDLVDYVATFTSSVNVIYRGIAANPLPSRFKESGLTPSTNGI</sequence>
<dbReference type="PRINTS" id="PR00455">
    <property type="entry name" value="HTHTETR"/>
</dbReference>
<feature type="domain" description="HTH tetR-type" evidence="4">
    <location>
        <begin position="34"/>
        <end position="94"/>
    </location>
</feature>
<feature type="region of interest" description="Disordered" evidence="3">
    <location>
        <begin position="1"/>
        <end position="23"/>
    </location>
</feature>
<gene>
    <name evidence="5" type="ORF">E6L38_07200</name>
</gene>
<evidence type="ECO:0000313" key="6">
    <source>
        <dbReference type="Proteomes" id="UP000306697"/>
    </source>
</evidence>
<feature type="DNA-binding region" description="H-T-H motif" evidence="2">
    <location>
        <begin position="57"/>
        <end position="76"/>
    </location>
</feature>
<dbReference type="Proteomes" id="UP000306697">
    <property type="component" value="Unassembled WGS sequence"/>
</dbReference>
<evidence type="ECO:0000256" key="3">
    <source>
        <dbReference type="SAM" id="MobiDB-lite"/>
    </source>
</evidence>
<comment type="caution">
    <text evidence="5">The sequence shown here is derived from an EMBL/GenBank/DDBJ whole genome shotgun (WGS) entry which is preliminary data.</text>
</comment>
<dbReference type="InterPro" id="IPR001647">
    <property type="entry name" value="HTH_TetR"/>
</dbReference>
<evidence type="ECO:0000256" key="1">
    <source>
        <dbReference type="ARBA" id="ARBA00023125"/>
    </source>
</evidence>
<dbReference type="PROSITE" id="PS50977">
    <property type="entry name" value="HTH_TETR_2"/>
    <property type="match status" value="1"/>
</dbReference>
<keyword evidence="1 2" id="KW-0238">DNA-binding</keyword>
<dbReference type="GO" id="GO:0000976">
    <property type="term" value="F:transcription cis-regulatory region binding"/>
    <property type="evidence" value="ECO:0007669"/>
    <property type="project" value="TreeGrafter"/>
</dbReference>
<name>A0A4T0UHS4_BIFLI</name>
<dbReference type="Gene3D" id="1.10.357.10">
    <property type="entry name" value="Tetracycline Repressor, domain 2"/>
    <property type="match status" value="1"/>
</dbReference>
<proteinExistence type="predicted"/>